<feature type="signal peptide" evidence="2">
    <location>
        <begin position="1"/>
        <end position="16"/>
    </location>
</feature>
<feature type="region of interest" description="Disordered" evidence="1">
    <location>
        <begin position="208"/>
        <end position="230"/>
    </location>
</feature>
<proteinExistence type="predicted"/>
<keyword evidence="4" id="KW-1185">Reference proteome</keyword>
<sequence length="230" mass="24753">MLISTLFLAVAASVVAFPATSLDKRQHGGFPASVCSNKVHHKLVGDGKPHQRYKYVQVTTSHTCLGNEDCEMAASKAQGTSTSWSASMSGYGWISGGFEVSKYEETGEVANCLGKAGDVVCVLWRFAHTAYKVKSWKEGCSNAAGKGPDVYMIASPNKDGLGSSYVCGRNKQCKAKGRYFWANFPKAVEGGPQDFPFSAKIEHINARPMENNEDYGGSDAWNRGTGGNTE</sequence>
<dbReference type="EMBL" id="PDNB01000250">
    <property type="protein sequence ID" value="PGG97364.1"/>
    <property type="molecule type" value="Genomic_DNA"/>
</dbReference>
<organism evidence="3 4">
    <name type="scientific">Helicocarpus griseus UAMH5409</name>
    <dbReference type="NCBI Taxonomy" id="1447875"/>
    <lineage>
        <taxon>Eukaryota</taxon>
        <taxon>Fungi</taxon>
        <taxon>Dikarya</taxon>
        <taxon>Ascomycota</taxon>
        <taxon>Pezizomycotina</taxon>
        <taxon>Eurotiomycetes</taxon>
        <taxon>Eurotiomycetidae</taxon>
        <taxon>Onygenales</taxon>
        <taxon>Ajellomycetaceae</taxon>
        <taxon>Helicocarpus</taxon>
    </lineage>
</organism>
<dbReference type="Proteomes" id="UP000223968">
    <property type="component" value="Unassembled WGS sequence"/>
</dbReference>
<evidence type="ECO:0000313" key="3">
    <source>
        <dbReference type="EMBL" id="PGG97364.1"/>
    </source>
</evidence>
<reference evidence="3 4" key="1">
    <citation type="submission" date="2017-10" db="EMBL/GenBank/DDBJ databases">
        <title>Comparative genomics in systemic dimorphic fungi from Ajellomycetaceae.</title>
        <authorList>
            <person name="Munoz J.F."/>
            <person name="Mcewen J.G."/>
            <person name="Clay O.K."/>
            <person name="Cuomo C.A."/>
        </authorList>
    </citation>
    <scope>NUCLEOTIDE SEQUENCE [LARGE SCALE GENOMIC DNA]</scope>
    <source>
        <strain evidence="3 4">UAMH5409</strain>
    </source>
</reference>
<keyword evidence="2" id="KW-0732">Signal</keyword>
<accession>A0A2B7WL49</accession>
<evidence type="ECO:0000256" key="1">
    <source>
        <dbReference type="SAM" id="MobiDB-lite"/>
    </source>
</evidence>
<gene>
    <name evidence="3" type="ORF">AJ79_09237</name>
</gene>
<comment type="caution">
    <text evidence="3">The sequence shown here is derived from an EMBL/GenBank/DDBJ whole genome shotgun (WGS) entry which is preliminary data.</text>
</comment>
<dbReference type="AlphaFoldDB" id="A0A2B7WL49"/>
<feature type="chain" id="PRO_5013106670" description="Ecp2 effector protein domain-containing protein" evidence="2">
    <location>
        <begin position="17"/>
        <end position="230"/>
    </location>
</feature>
<evidence type="ECO:0000256" key="2">
    <source>
        <dbReference type="SAM" id="SignalP"/>
    </source>
</evidence>
<evidence type="ECO:0000313" key="4">
    <source>
        <dbReference type="Proteomes" id="UP000223968"/>
    </source>
</evidence>
<protein>
    <recommendedName>
        <fullName evidence="5">Ecp2 effector protein domain-containing protein</fullName>
    </recommendedName>
</protein>
<evidence type="ECO:0008006" key="5">
    <source>
        <dbReference type="Google" id="ProtNLM"/>
    </source>
</evidence>
<name>A0A2B7WL49_9EURO</name>
<dbReference type="OrthoDB" id="3641682at2759"/>